<organism evidence="1 2">
    <name type="scientific">Arabidopsis thaliana</name>
    <name type="common">Mouse-ear cress</name>
    <dbReference type="NCBI Taxonomy" id="3702"/>
    <lineage>
        <taxon>Eukaryota</taxon>
        <taxon>Viridiplantae</taxon>
        <taxon>Streptophyta</taxon>
        <taxon>Embryophyta</taxon>
        <taxon>Tracheophyta</taxon>
        <taxon>Spermatophyta</taxon>
        <taxon>Magnoliopsida</taxon>
        <taxon>eudicotyledons</taxon>
        <taxon>Gunneridae</taxon>
        <taxon>Pentapetalae</taxon>
        <taxon>rosids</taxon>
        <taxon>malvids</taxon>
        <taxon>Brassicales</taxon>
        <taxon>Brassicaceae</taxon>
        <taxon>Camelineae</taxon>
        <taxon>Arabidopsis</taxon>
    </lineage>
</organism>
<sequence>MEGERRKPTNNKWCKLKDKIQVGVGSKIISTKQFFLFASLSLLFHF</sequence>
<evidence type="ECO:0000313" key="1">
    <source>
        <dbReference type="EMBL" id="CAA0387615.1"/>
    </source>
</evidence>
<proteinExistence type="predicted"/>
<dbReference type="AlphaFoldDB" id="A0A5S9XN89"/>
<name>A0A5S9XN89_ARATH</name>
<dbReference type="OrthoDB" id="10313469at2759"/>
<protein>
    <submittedName>
        <fullName evidence="1">Uncharacterized protein</fullName>
    </submittedName>
</protein>
<evidence type="ECO:0000313" key="2">
    <source>
        <dbReference type="Proteomes" id="UP000434276"/>
    </source>
</evidence>
<accession>A0A5S9XN89</accession>
<dbReference type="EMBL" id="CACSHJ010000089">
    <property type="protein sequence ID" value="CAA0387615.1"/>
    <property type="molecule type" value="Genomic_DNA"/>
</dbReference>
<dbReference type="Proteomes" id="UP000434276">
    <property type="component" value="Unassembled WGS sequence"/>
</dbReference>
<gene>
    <name evidence="1" type="ORF">C24_LOCUS16289</name>
</gene>
<reference evidence="1 2" key="1">
    <citation type="submission" date="2019-12" db="EMBL/GenBank/DDBJ databases">
        <authorList>
            <person name="Jiao W.-B."/>
            <person name="Schneeberger K."/>
        </authorList>
    </citation>
    <scope>NUCLEOTIDE SEQUENCE [LARGE SCALE GENOMIC DNA]</scope>
    <source>
        <strain evidence="2">cv. C24</strain>
    </source>
</reference>